<protein>
    <submittedName>
        <fullName evidence="9">M56 family metallopeptidase</fullName>
    </submittedName>
</protein>
<dbReference type="Pfam" id="PF01435">
    <property type="entry name" value="Peptidase_M48"/>
    <property type="match status" value="1"/>
</dbReference>
<keyword evidence="2" id="KW-0479">Metal-binding</keyword>
<evidence type="ECO:0000256" key="1">
    <source>
        <dbReference type="ARBA" id="ARBA00022670"/>
    </source>
</evidence>
<organism evidence="9 10">
    <name type="scientific">Blastococcus goldschmidtiae</name>
    <dbReference type="NCBI Taxonomy" id="3075546"/>
    <lineage>
        <taxon>Bacteria</taxon>
        <taxon>Bacillati</taxon>
        <taxon>Actinomycetota</taxon>
        <taxon>Actinomycetes</taxon>
        <taxon>Geodermatophilales</taxon>
        <taxon>Geodermatophilaceae</taxon>
        <taxon>Blastococcus</taxon>
    </lineage>
</organism>
<name>A0ABU2K5Y4_9ACTN</name>
<comment type="cofactor">
    <cofactor evidence="6">
        <name>Zn(2+)</name>
        <dbReference type="ChEBI" id="CHEBI:29105"/>
    </cofactor>
    <text evidence="6">Binds 1 zinc ion per subunit.</text>
</comment>
<evidence type="ECO:0000256" key="2">
    <source>
        <dbReference type="ARBA" id="ARBA00022723"/>
    </source>
</evidence>
<comment type="caution">
    <text evidence="9">The sequence shown here is derived from an EMBL/GenBank/DDBJ whole genome shotgun (WGS) entry which is preliminary data.</text>
</comment>
<dbReference type="Gene3D" id="3.30.2010.10">
    <property type="entry name" value="Metalloproteases ('zincins'), catalytic domain"/>
    <property type="match status" value="1"/>
</dbReference>
<gene>
    <name evidence="9" type="ORF">RM425_06660</name>
</gene>
<keyword evidence="4 6" id="KW-0862">Zinc</keyword>
<dbReference type="InterPro" id="IPR001915">
    <property type="entry name" value="Peptidase_M48"/>
</dbReference>
<keyword evidence="3 6" id="KW-0378">Hydrolase</keyword>
<dbReference type="CDD" id="cd07326">
    <property type="entry name" value="M56_BlaR1_MecR1_like"/>
    <property type="match status" value="1"/>
</dbReference>
<evidence type="ECO:0000313" key="9">
    <source>
        <dbReference type="EMBL" id="MDT0275582.1"/>
    </source>
</evidence>
<dbReference type="PANTHER" id="PTHR34978:SF3">
    <property type="entry name" value="SLR0241 PROTEIN"/>
    <property type="match status" value="1"/>
</dbReference>
<keyword evidence="7" id="KW-1133">Transmembrane helix</keyword>
<keyword evidence="1 6" id="KW-0645">Protease</keyword>
<keyword evidence="10" id="KW-1185">Reference proteome</keyword>
<accession>A0ABU2K5Y4</accession>
<feature type="transmembrane region" description="Helical" evidence="7">
    <location>
        <begin position="279"/>
        <end position="302"/>
    </location>
</feature>
<feature type="transmembrane region" description="Helical" evidence="7">
    <location>
        <begin position="36"/>
        <end position="57"/>
    </location>
</feature>
<feature type="domain" description="Peptidase M48" evidence="8">
    <location>
        <begin position="117"/>
        <end position="194"/>
    </location>
</feature>
<comment type="similarity">
    <text evidence="6">Belongs to the peptidase M48 family.</text>
</comment>
<evidence type="ECO:0000256" key="3">
    <source>
        <dbReference type="ARBA" id="ARBA00022801"/>
    </source>
</evidence>
<evidence type="ECO:0000256" key="6">
    <source>
        <dbReference type="RuleBase" id="RU003983"/>
    </source>
</evidence>
<keyword evidence="7" id="KW-0472">Membrane</keyword>
<keyword evidence="5 6" id="KW-0482">Metalloprotease</keyword>
<keyword evidence="7" id="KW-0812">Transmembrane</keyword>
<dbReference type="InterPro" id="IPR052173">
    <property type="entry name" value="Beta-lactam_resp_regulator"/>
</dbReference>
<evidence type="ECO:0000259" key="8">
    <source>
        <dbReference type="Pfam" id="PF01435"/>
    </source>
</evidence>
<proteinExistence type="inferred from homology"/>
<evidence type="ECO:0000313" key="10">
    <source>
        <dbReference type="Proteomes" id="UP001183222"/>
    </source>
</evidence>
<sequence>MVSAGLLAFAIVLAVLAPRMVGAAWADRAPRLAVGAWQATSVGVVLATVLAGLTLLVPATAISGGLAAFLDACATTIANVYSSPGQVPGIVLGGLLAVVVPSRLAFVAVRQVRRDRLERRRLRSSVLLGAHPSPFLGAHVVDSSQAAAFCIPGRHRTIVLTSAALEGLSDEELAGVLAHERAHLRGRHHLPVTAARILGRAFPRLPVFARARAETERLVELLADDAAAREVDRVEVASALVSLAGMKAPAVVMAAAQAAGAVRVNRLLRPVQPLAPIHGFFAVVTAASVVAAPLAVALWPLLSASSSGLCLLPGEAWWA</sequence>
<reference evidence="10" key="1">
    <citation type="submission" date="2023-07" db="EMBL/GenBank/DDBJ databases">
        <title>30 novel species of actinomycetes from the DSMZ collection.</title>
        <authorList>
            <person name="Nouioui I."/>
        </authorList>
    </citation>
    <scope>NUCLEOTIDE SEQUENCE [LARGE SCALE GENOMIC DNA]</scope>
    <source>
        <strain evidence="10">DSM 46792</strain>
    </source>
</reference>
<feature type="transmembrane region" description="Helical" evidence="7">
    <location>
        <begin position="87"/>
        <end position="109"/>
    </location>
</feature>
<evidence type="ECO:0000256" key="5">
    <source>
        <dbReference type="ARBA" id="ARBA00023049"/>
    </source>
</evidence>
<dbReference type="RefSeq" id="WP_311344396.1">
    <property type="nucleotide sequence ID" value="NZ_JAVREI010000002.1"/>
</dbReference>
<evidence type="ECO:0000256" key="7">
    <source>
        <dbReference type="SAM" id="Phobius"/>
    </source>
</evidence>
<evidence type="ECO:0000256" key="4">
    <source>
        <dbReference type="ARBA" id="ARBA00022833"/>
    </source>
</evidence>
<dbReference type="PANTHER" id="PTHR34978">
    <property type="entry name" value="POSSIBLE SENSOR-TRANSDUCER PROTEIN BLAR"/>
    <property type="match status" value="1"/>
</dbReference>
<dbReference type="EMBL" id="JAVREI010000002">
    <property type="protein sequence ID" value="MDT0275582.1"/>
    <property type="molecule type" value="Genomic_DNA"/>
</dbReference>
<dbReference type="Proteomes" id="UP001183222">
    <property type="component" value="Unassembled WGS sequence"/>
</dbReference>